<dbReference type="Proteomes" id="UP000655994">
    <property type="component" value="Unassembled WGS sequence"/>
</dbReference>
<dbReference type="InterPro" id="IPR012001">
    <property type="entry name" value="Thiamin_PyroP_enz_TPP-bd_dom"/>
</dbReference>
<dbReference type="SUPFAM" id="SSF52467">
    <property type="entry name" value="DHS-like NAD/FAD-binding domain"/>
    <property type="match status" value="1"/>
</dbReference>
<dbReference type="PANTHER" id="PTHR43452">
    <property type="entry name" value="PYRUVATE DECARBOXYLASE"/>
    <property type="match status" value="1"/>
</dbReference>
<dbReference type="InterPro" id="IPR012110">
    <property type="entry name" value="PDC/IPDC-like"/>
</dbReference>
<evidence type="ECO:0000256" key="7">
    <source>
        <dbReference type="ARBA" id="ARBA00023052"/>
    </source>
</evidence>
<evidence type="ECO:0000313" key="13">
    <source>
        <dbReference type="EMBL" id="MBJ7266265.1"/>
    </source>
</evidence>
<comment type="similarity">
    <text evidence="3 9">Belongs to the TPP enzyme family.</text>
</comment>
<dbReference type="GO" id="GO:0004737">
    <property type="term" value="F:pyruvate decarboxylase activity"/>
    <property type="evidence" value="ECO:0007669"/>
    <property type="project" value="TreeGrafter"/>
</dbReference>
<dbReference type="AlphaFoldDB" id="A0A8I1G601"/>
<reference evidence="14 16" key="1">
    <citation type="submission" date="2020-09" db="EMBL/GenBank/DDBJ databases">
        <title>Draft Genomes of Bacterial Isolates from North Pond Shallow Sediments.</title>
        <authorList>
            <person name="Kiel Reese B."/>
            <person name="Mullis M."/>
            <person name="Weisend R.E."/>
        </authorList>
    </citation>
    <scope>NUCLEOTIDE SEQUENCE</scope>
    <source>
        <strain evidence="14">KJE-2</strain>
        <strain evidence="13 16">KJE-3</strain>
    </source>
</reference>
<dbReference type="EMBL" id="JAEMOP010000009">
    <property type="protein sequence ID" value="MBJ7316404.1"/>
    <property type="molecule type" value="Genomic_DNA"/>
</dbReference>
<gene>
    <name evidence="13" type="ORF">JHC10_04825</name>
    <name evidence="14" type="ORF">JHC11_10475</name>
</gene>
<keyword evidence="5" id="KW-0210">Decarboxylase</keyword>
<evidence type="ECO:0000256" key="3">
    <source>
        <dbReference type="ARBA" id="ARBA00007812"/>
    </source>
</evidence>
<dbReference type="InterPro" id="IPR012000">
    <property type="entry name" value="Thiamin_PyroP_enz_cen_dom"/>
</dbReference>
<dbReference type="Gene3D" id="3.40.50.970">
    <property type="match status" value="2"/>
</dbReference>
<dbReference type="Gene3D" id="3.40.50.1220">
    <property type="entry name" value="TPP-binding domain"/>
    <property type="match status" value="1"/>
</dbReference>
<protein>
    <recommendedName>
        <fullName evidence="17">Indolepyruvate decarboxylase</fullName>
    </recommendedName>
</protein>
<evidence type="ECO:0000256" key="9">
    <source>
        <dbReference type="RuleBase" id="RU362132"/>
    </source>
</evidence>
<keyword evidence="8" id="KW-0456">Lyase</keyword>
<accession>A0A8I1G601</accession>
<dbReference type="Pfam" id="PF02776">
    <property type="entry name" value="TPP_enzyme_N"/>
    <property type="match status" value="1"/>
</dbReference>
<dbReference type="Proteomes" id="UP000621390">
    <property type="component" value="Unassembled WGS sequence"/>
</dbReference>
<organism evidence="14 15">
    <name type="scientific">Idiomarina abyssalis</name>
    <dbReference type="NCBI Taxonomy" id="86102"/>
    <lineage>
        <taxon>Bacteria</taxon>
        <taxon>Pseudomonadati</taxon>
        <taxon>Pseudomonadota</taxon>
        <taxon>Gammaproteobacteria</taxon>
        <taxon>Alteromonadales</taxon>
        <taxon>Idiomarinaceae</taxon>
        <taxon>Idiomarina</taxon>
    </lineage>
</organism>
<comment type="caution">
    <text evidence="14">The sequence shown here is derived from an EMBL/GenBank/DDBJ whole genome shotgun (WGS) entry which is preliminary data.</text>
</comment>
<evidence type="ECO:0000256" key="4">
    <source>
        <dbReference type="ARBA" id="ARBA00022723"/>
    </source>
</evidence>
<evidence type="ECO:0000259" key="10">
    <source>
        <dbReference type="Pfam" id="PF00205"/>
    </source>
</evidence>
<keyword evidence="6" id="KW-0460">Magnesium</keyword>
<dbReference type="InterPro" id="IPR029061">
    <property type="entry name" value="THDP-binding"/>
</dbReference>
<keyword evidence="4" id="KW-0479">Metal-binding</keyword>
<evidence type="ECO:0000313" key="15">
    <source>
        <dbReference type="Proteomes" id="UP000621390"/>
    </source>
</evidence>
<dbReference type="InterPro" id="IPR029035">
    <property type="entry name" value="DHS-like_NAD/FAD-binding_dom"/>
</dbReference>
<evidence type="ECO:0000313" key="14">
    <source>
        <dbReference type="EMBL" id="MBJ7316404.1"/>
    </source>
</evidence>
<dbReference type="GO" id="GO:0000949">
    <property type="term" value="P:aromatic amino acid family catabolic process to alcohol via Ehrlich pathway"/>
    <property type="evidence" value="ECO:0007669"/>
    <property type="project" value="TreeGrafter"/>
</dbReference>
<dbReference type="GO" id="GO:0030976">
    <property type="term" value="F:thiamine pyrophosphate binding"/>
    <property type="evidence" value="ECO:0007669"/>
    <property type="project" value="InterPro"/>
</dbReference>
<evidence type="ECO:0000259" key="12">
    <source>
        <dbReference type="Pfam" id="PF02776"/>
    </source>
</evidence>
<name>A0A8I1G601_9GAMM</name>
<dbReference type="SUPFAM" id="SSF52518">
    <property type="entry name" value="Thiamin diphosphate-binding fold (THDP-binding)"/>
    <property type="match status" value="2"/>
</dbReference>
<evidence type="ECO:0000256" key="2">
    <source>
        <dbReference type="ARBA" id="ARBA00001964"/>
    </source>
</evidence>
<evidence type="ECO:0000259" key="11">
    <source>
        <dbReference type="Pfam" id="PF02775"/>
    </source>
</evidence>
<dbReference type="InterPro" id="IPR011766">
    <property type="entry name" value="TPP_enzyme_TPP-bd"/>
</dbReference>
<evidence type="ECO:0000256" key="5">
    <source>
        <dbReference type="ARBA" id="ARBA00022793"/>
    </source>
</evidence>
<evidence type="ECO:0000256" key="1">
    <source>
        <dbReference type="ARBA" id="ARBA00001920"/>
    </source>
</evidence>
<proteinExistence type="inferred from homology"/>
<evidence type="ECO:0000256" key="8">
    <source>
        <dbReference type="ARBA" id="ARBA00023239"/>
    </source>
</evidence>
<feature type="domain" description="Thiamine pyrophosphate enzyme N-terminal TPP-binding" evidence="12">
    <location>
        <begin position="1"/>
        <end position="119"/>
    </location>
</feature>
<dbReference type="GO" id="GO:0000287">
    <property type="term" value="F:magnesium ion binding"/>
    <property type="evidence" value="ECO:0007669"/>
    <property type="project" value="InterPro"/>
</dbReference>
<evidence type="ECO:0000256" key="6">
    <source>
        <dbReference type="ARBA" id="ARBA00022842"/>
    </source>
</evidence>
<keyword evidence="16" id="KW-1185">Reference proteome</keyword>
<dbReference type="PANTHER" id="PTHR43452:SF30">
    <property type="entry name" value="PYRUVATE DECARBOXYLASE ISOZYME 1-RELATED"/>
    <property type="match status" value="1"/>
</dbReference>
<dbReference type="Pfam" id="PF00205">
    <property type="entry name" value="TPP_enzyme_M"/>
    <property type="match status" value="1"/>
</dbReference>
<dbReference type="GO" id="GO:0005829">
    <property type="term" value="C:cytosol"/>
    <property type="evidence" value="ECO:0007669"/>
    <property type="project" value="TreeGrafter"/>
</dbReference>
<dbReference type="EMBL" id="JAEMOS010000011">
    <property type="protein sequence ID" value="MBJ7266265.1"/>
    <property type="molecule type" value="Genomic_DNA"/>
</dbReference>
<comment type="cofactor">
    <cofactor evidence="2">
        <name>thiamine diphosphate</name>
        <dbReference type="ChEBI" id="CHEBI:58937"/>
    </cofactor>
</comment>
<dbReference type="RefSeq" id="WP_199494015.1">
    <property type="nucleotide sequence ID" value="NZ_JAEMOO010000005.1"/>
</dbReference>
<sequence length="532" mass="59452">MKFTDVLLEQFEKLGINELFGIPGDFILPLLADIQSRQRMPFHYLSHEPAITFCADAAARICNRPSAVFLTYGAGALNAVNSVAQAYEEHVPLIIVAGFPAQKEIDRGLSIHHQAKQVDSQRLIYEQVTCCQVRINSPLTATEQLQKALAACRKYSRPVLIEVARDAYDYSVEPPQAIAVPEMPDTELSSLTSQLKKRLEKAKKTVILAGIDVRRFNASAELENFSKKTGIPIITTFLGRAVVDHTHPNFAGVFLDDADTRAYQLLEQTDLILAVGVIRTDSNFAAHNPLFNNEKLVDIQQNHCQIEKSAYHHVQLDKLFRKLEQGNLPNYHYSKAATDSCSIPDDTFNADNVMRTIHQQLAGSEQVVPFVTDVGDCLFASLQAEPSLCLAPAYYASMGYAIPAAYGIQAATGMRPMVLVGDGAFLMTGLELGHFQRHDYAPIIVLFNNRCWDMIQAFAPQLECTNLNGWDYQQLSQSMNCDYYRVSQSAQLEDAVQQALMQTKKVSFIEVELAANTRTERLNRFAYRFLNA</sequence>
<keyword evidence="7 9" id="KW-0786">Thiamine pyrophosphate</keyword>
<evidence type="ECO:0000313" key="16">
    <source>
        <dbReference type="Proteomes" id="UP000655994"/>
    </source>
</evidence>
<comment type="cofactor">
    <cofactor evidence="1">
        <name>a metal cation</name>
        <dbReference type="ChEBI" id="CHEBI:25213"/>
    </cofactor>
</comment>
<evidence type="ECO:0008006" key="17">
    <source>
        <dbReference type="Google" id="ProtNLM"/>
    </source>
</evidence>
<dbReference type="Pfam" id="PF02775">
    <property type="entry name" value="TPP_enzyme_C"/>
    <property type="match status" value="1"/>
</dbReference>
<feature type="domain" description="Thiamine pyrophosphate enzyme TPP-binding" evidence="11">
    <location>
        <begin position="384"/>
        <end position="511"/>
    </location>
</feature>
<feature type="domain" description="Thiamine pyrophosphate enzyme central" evidence="10">
    <location>
        <begin position="194"/>
        <end position="314"/>
    </location>
</feature>